<dbReference type="Pfam" id="PF01585">
    <property type="entry name" value="G-patch"/>
    <property type="match status" value="1"/>
</dbReference>
<dbReference type="AlphaFoldDB" id="A0A4S4F2N1"/>
<keyword evidence="4" id="KW-1185">Reference proteome</keyword>
<dbReference type="PROSITE" id="PS50174">
    <property type="entry name" value="G_PATCH"/>
    <property type="match status" value="1"/>
</dbReference>
<feature type="transmembrane region" description="Helical" evidence="1">
    <location>
        <begin position="21"/>
        <end position="40"/>
    </location>
</feature>
<reference evidence="3 4" key="1">
    <citation type="journal article" date="2018" name="Proc. Natl. Acad. Sci. U.S.A.">
        <title>Draft genome sequence of Camellia sinensis var. sinensis provides insights into the evolution of the tea genome and tea quality.</title>
        <authorList>
            <person name="Wei C."/>
            <person name="Yang H."/>
            <person name="Wang S."/>
            <person name="Zhao J."/>
            <person name="Liu C."/>
            <person name="Gao L."/>
            <person name="Xia E."/>
            <person name="Lu Y."/>
            <person name="Tai Y."/>
            <person name="She G."/>
            <person name="Sun J."/>
            <person name="Cao H."/>
            <person name="Tong W."/>
            <person name="Gao Q."/>
            <person name="Li Y."/>
            <person name="Deng W."/>
            <person name="Jiang X."/>
            <person name="Wang W."/>
            <person name="Chen Q."/>
            <person name="Zhang S."/>
            <person name="Li H."/>
            <person name="Wu J."/>
            <person name="Wang P."/>
            <person name="Li P."/>
            <person name="Shi C."/>
            <person name="Zheng F."/>
            <person name="Jian J."/>
            <person name="Huang B."/>
            <person name="Shan D."/>
            <person name="Shi M."/>
            <person name="Fang C."/>
            <person name="Yue Y."/>
            <person name="Li F."/>
            <person name="Li D."/>
            <person name="Wei S."/>
            <person name="Han B."/>
            <person name="Jiang C."/>
            <person name="Yin Y."/>
            <person name="Xia T."/>
            <person name="Zhang Z."/>
            <person name="Bennetzen J.L."/>
            <person name="Zhao S."/>
            <person name="Wan X."/>
        </authorList>
    </citation>
    <scope>NUCLEOTIDE SEQUENCE [LARGE SCALE GENOMIC DNA]</scope>
    <source>
        <strain evidence="4">cv. Shuchazao</strain>
        <tissue evidence="3">Leaf</tissue>
    </source>
</reference>
<organism evidence="3 4">
    <name type="scientific">Camellia sinensis var. sinensis</name>
    <name type="common">China tea</name>
    <dbReference type="NCBI Taxonomy" id="542762"/>
    <lineage>
        <taxon>Eukaryota</taxon>
        <taxon>Viridiplantae</taxon>
        <taxon>Streptophyta</taxon>
        <taxon>Embryophyta</taxon>
        <taxon>Tracheophyta</taxon>
        <taxon>Spermatophyta</taxon>
        <taxon>Magnoliopsida</taxon>
        <taxon>eudicotyledons</taxon>
        <taxon>Gunneridae</taxon>
        <taxon>Pentapetalae</taxon>
        <taxon>asterids</taxon>
        <taxon>Ericales</taxon>
        <taxon>Theaceae</taxon>
        <taxon>Camellia</taxon>
    </lineage>
</organism>
<keyword evidence="1" id="KW-0812">Transmembrane</keyword>
<evidence type="ECO:0000256" key="1">
    <source>
        <dbReference type="SAM" id="Phobius"/>
    </source>
</evidence>
<dbReference type="GO" id="GO:0003676">
    <property type="term" value="F:nucleic acid binding"/>
    <property type="evidence" value="ECO:0007669"/>
    <property type="project" value="InterPro"/>
</dbReference>
<dbReference type="STRING" id="542762.A0A4S4F2N1"/>
<evidence type="ECO:0000259" key="2">
    <source>
        <dbReference type="PROSITE" id="PS50174"/>
    </source>
</evidence>
<proteinExistence type="predicted"/>
<evidence type="ECO:0000313" key="4">
    <source>
        <dbReference type="Proteomes" id="UP000306102"/>
    </source>
</evidence>
<sequence>MSMHFSRQGLRWPVDLRFCKWIFYFGFGFGFVFVQEFYGYSSLHVCTHISKVGECKGWEEGEGLGKEKQGINGYVRVKNKQDIAASFFSVKAAEIKDKAVEKDDVQEVDTDVTLETNTVVKSTQP</sequence>
<dbReference type="Proteomes" id="UP000306102">
    <property type="component" value="Unassembled WGS sequence"/>
</dbReference>
<name>A0A4S4F2N1_CAMSN</name>
<evidence type="ECO:0000313" key="3">
    <source>
        <dbReference type="EMBL" id="THG23761.1"/>
    </source>
</evidence>
<dbReference type="EMBL" id="SDRB02000160">
    <property type="protein sequence ID" value="THG23761.1"/>
    <property type="molecule type" value="Genomic_DNA"/>
</dbReference>
<comment type="caution">
    <text evidence="3">The sequence shown here is derived from an EMBL/GenBank/DDBJ whole genome shotgun (WGS) entry which is preliminary data.</text>
</comment>
<keyword evidence="1" id="KW-0472">Membrane</keyword>
<accession>A0A4S4F2N1</accession>
<dbReference type="InterPro" id="IPR000467">
    <property type="entry name" value="G_patch_dom"/>
</dbReference>
<feature type="domain" description="G-patch" evidence="2">
    <location>
        <begin position="57"/>
        <end position="71"/>
    </location>
</feature>
<keyword evidence="1" id="KW-1133">Transmembrane helix</keyword>
<gene>
    <name evidence="3" type="ORF">TEA_002183</name>
</gene>
<protein>
    <recommendedName>
        <fullName evidence="2">G-patch domain-containing protein</fullName>
    </recommendedName>
</protein>